<accession>A0A512AZI6</accession>
<evidence type="ECO:0000256" key="6">
    <source>
        <dbReference type="SAM" id="MobiDB-lite"/>
    </source>
</evidence>
<dbReference type="AlphaFoldDB" id="A0A512AZI6"/>
<keyword evidence="3 7" id="KW-0732">Signal</keyword>
<dbReference type="SUPFAM" id="SSF48452">
    <property type="entry name" value="TPR-like"/>
    <property type="match status" value="1"/>
</dbReference>
<evidence type="ECO:0000256" key="2">
    <source>
        <dbReference type="ARBA" id="ARBA00006275"/>
    </source>
</evidence>
<sequence>MKKILILTCCLAFFSQACKDTLEEEVVSVVTPEYFKTPTGFEDAVKASYEPLRSWYGTQRGFTLTVFGTDTYTKGADGDYKFVNDYTPNLNAQVDYIRDLWNDFYRAINTTNTVIDRAPTVEVDEARKAIRVGEAKFLRAHYYFVLVQTFGPIHLALHETTEVQTTASRSSVKDVYDVIVQDLEEAIKVLPTKQTEYGRATKPAAEHMLAKVLLTRASNAGAAKPDDYQRAAELAKGVINNPSYGFRLLPNFADVFDQSNQEHAEVVWSVQYTNSLLTNGNGNSGHLYFIMEYDAGHKGTMRDVANGRPFKRFKPTMYTLDLFDRTKDSRYNGSFKQVFYANNPATLAPGMKIGDTAIWVAPTNISAEFKAKKNYRIIDRAEVLSAGNYRYFPSLSKFLDPQRLSVQEERGSRDFMVARLAETYLIAAEALLKSGKPEEAVTYINTLRRRAALPGKEKEMEITAGQLNLDFILDERARELLGEMERWFDLVRTGTLVERVKKYNPDGGPNIQPFHTLRPIPNDQIDRTTGGKEAFPQNQGY</sequence>
<dbReference type="InterPro" id="IPR012944">
    <property type="entry name" value="SusD_RagB_dom"/>
</dbReference>
<comment type="caution">
    <text evidence="10">The sequence shown here is derived from an EMBL/GenBank/DDBJ whole genome shotgun (WGS) entry which is preliminary data.</text>
</comment>
<feature type="signal peptide" evidence="7">
    <location>
        <begin position="1"/>
        <end position="19"/>
    </location>
</feature>
<dbReference type="PROSITE" id="PS51257">
    <property type="entry name" value="PROKAR_LIPOPROTEIN"/>
    <property type="match status" value="1"/>
</dbReference>
<organism evidence="10 11">
    <name type="scientific">Adhaeribacter aerolatus</name>
    <dbReference type="NCBI Taxonomy" id="670289"/>
    <lineage>
        <taxon>Bacteria</taxon>
        <taxon>Pseudomonadati</taxon>
        <taxon>Bacteroidota</taxon>
        <taxon>Cytophagia</taxon>
        <taxon>Cytophagales</taxon>
        <taxon>Hymenobacteraceae</taxon>
        <taxon>Adhaeribacter</taxon>
    </lineage>
</organism>
<dbReference type="GO" id="GO:0009279">
    <property type="term" value="C:cell outer membrane"/>
    <property type="evidence" value="ECO:0007669"/>
    <property type="project" value="UniProtKB-SubCell"/>
</dbReference>
<dbReference type="Proteomes" id="UP000321532">
    <property type="component" value="Unassembled WGS sequence"/>
</dbReference>
<evidence type="ECO:0000256" key="1">
    <source>
        <dbReference type="ARBA" id="ARBA00004442"/>
    </source>
</evidence>
<keyword evidence="5" id="KW-0998">Cell outer membrane</keyword>
<dbReference type="Gene3D" id="1.25.40.390">
    <property type="match status" value="1"/>
</dbReference>
<keyword evidence="4" id="KW-0472">Membrane</keyword>
<feature type="domain" description="SusD-like N-terminal" evidence="9">
    <location>
        <begin position="76"/>
        <end position="214"/>
    </location>
</feature>
<evidence type="ECO:0000259" key="8">
    <source>
        <dbReference type="Pfam" id="PF07980"/>
    </source>
</evidence>
<dbReference type="InterPro" id="IPR011990">
    <property type="entry name" value="TPR-like_helical_dom_sf"/>
</dbReference>
<protein>
    <submittedName>
        <fullName evidence="10">Membrane protein</fullName>
    </submittedName>
</protein>
<keyword evidence="11" id="KW-1185">Reference proteome</keyword>
<feature type="region of interest" description="Disordered" evidence="6">
    <location>
        <begin position="521"/>
        <end position="541"/>
    </location>
</feature>
<dbReference type="Pfam" id="PF07980">
    <property type="entry name" value="SusD_RagB"/>
    <property type="match status" value="1"/>
</dbReference>
<reference evidence="10 11" key="1">
    <citation type="submission" date="2019-07" db="EMBL/GenBank/DDBJ databases">
        <title>Whole genome shotgun sequence of Adhaeribacter aerolatus NBRC 106133.</title>
        <authorList>
            <person name="Hosoyama A."/>
            <person name="Uohara A."/>
            <person name="Ohji S."/>
            <person name="Ichikawa N."/>
        </authorList>
    </citation>
    <scope>NUCLEOTIDE SEQUENCE [LARGE SCALE GENOMIC DNA]</scope>
    <source>
        <strain evidence="10 11">NBRC 106133</strain>
    </source>
</reference>
<comment type="similarity">
    <text evidence="2">Belongs to the SusD family.</text>
</comment>
<evidence type="ECO:0000313" key="11">
    <source>
        <dbReference type="Proteomes" id="UP000321532"/>
    </source>
</evidence>
<proteinExistence type="inferred from homology"/>
<evidence type="ECO:0000259" key="9">
    <source>
        <dbReference type="Pfam" id="PF14322"/>
    </source>
</evidence>
<evidence type="ECO:0000256" key="7">
    <source>
        <dbReference type="SAM" id="SignalP"/>
    </source>
</evidence>
<dbReference type="OrthoDB" id="9792139at2"/>
<evidence type="ECO:0000313" key="10">
    <source>
        <dbReference type="EMBL" id="GEO05135.1"/>
    </source>
</evidence>
<feature type="domain" description="RagB/SusD" evidence="8">
    <location>
        <begin position="305"/>
        <end position="541"/>
    </location>
</feature>
<name>A0A512AZI6_9BACT</name>
<dbReference type="CDD" id="cd08977">
    <property type="entry name" value="SusD"/>
    <property type="match status" value="1"/>
</dbReference>
<dbReference type="RefSeq" id="WP_146898473.1">
    <property type="nucleotide sequence ID" value="NZ_BJYS01000020.1"/>
</dbReference>
<dbReference type="Pfam" id="PF14322">
    <property type="entry name" value="SusD-like_3"/>
    <property type="match status" value="1"/>
</dbReference>
<evidence type="ECO:0000256" key="3">
    <source>
        <dbReference type="ARBA" id="ARBA00022729"/>
    </source>
</evidence>
<feature type="chain" id="PRO_5022129638" evidence="7">
    <location>
        <begin position="20"/>
        <end position="541"/>
    </location>
</feature>
<dbReference type="EMBL" id="BJYS01000020">
    <property type="protein sequence ID" value="GEO05135.1"/>
    <property type="molecule type" value="Genomic_DNA"/>
</dbReference>
<dbReference type="InterPro" id="IPR033985">
    <property type="entry name" value="SusD-like_N"/>
</dbReference>
<comment type="subcellular location">
    <subcellularLocation>
        <location evidence="1">Cell outer membrane</location>
    </subcellularLocation>
</comment>
<evidence type="ECO:0000256" key="5">
    <source>
        <dbReference type="ARBA" id="ARBA00023237"/>
    </source>
</evidence>
<evidence type="ECO:0000256" key="4">
    <source>
        <dbReference type="ARBA" id="ARBA00023136"/>
    </source>
</evidence>
<gene>
    <name evidence="10" type="ORF">AAE02nite_27990</name>
</gene>